<organism evidence="4 5">
    <name type="scientific">Trichoderma semiorbis</name>
    <dbReference type="NCBI Taxonomy" id="1491008"/>
    <lineage>
        <taxon>Eukaryota</taxon>
        <taxon>Fungi</taxon>
        <taxon>Dikarya</taxon>
        <taxon>Ascomycota</taxon>
        <taxon>Pezizomycotina</taxon>
        <taxon>Sordariomycetes</taxon>
        <taxon>Hypocreomycetidae</taxon>
        <taxon>Hypocreales</taxon>
        <taxon>Hypocreaceae</taxon>
        <taxon>Trichoderma</taxon>
    </lineage>
</organism>
<comment type="caution">
    <text evidence="4">The sequence shown here is derived from an EMBL/GenBank/DDBJ whole genome shotgun (WGS) entry which is preliminary data.</text>
</comment>
<dbReference type="Gene3D" id="2.30.60.10">
    <property type="entry name" value="Cyanovirin-N"/>
    <property type="match status" value="1"/>
</dbReference>
<feature type="chain" id="PRO_5040116232" description="Cyanovirin-N domain-containing protein" evidence="2">
    <location>
        <begin position="22"/>
        <end position="284"/>
    </location>
</feature>
<proteinExistence type="predicted"/>
<protein>
    <recommendedName>
        <fullName evidence="3">Cyanovirin-N domain-containing protein</fullName>
    </recommendedName>
</protein>
<accession>A0A9P8HMY0</accession>
<evidence type="ECO:0000256" key="1">
    <source>
        <dbReference type="SAM" id="Phobius"/>
    </source>
</evidence>
<keyword evidence="1" id="KW-0812">Transmembrane</keyword>
<keyword evidence="1" id="KW-1133">Transmembrane helix</keyword>
<evidence type="ECO:0000256" key="2">
    <source>
        <dbReference type="SAM" id="SignalP"/>
    </source>
</evidence>
<evidence type="ECO:0000313" key="4">
    <source>
        <dbReference type="EMBL" id="KAH0532180.1"/>
    </source>
</evidence>
<keyword evidence="2" id="KW-0732">Signal</keyword>
<name>A0A9P8HMY0_9HYPO</name>
<dbReference type="SMART" id="SM01111">
    <property type="entry name" value="CVNH"/>
    <property type="match status" value="1"/>
</dbReference>
<keyword evidence="1" id="KW-0472">Membrane</keyword>
<feature type="signal peptide" evidence="2">
    <location>
        <begin position="1"/>
        <end position="21"/>
    </location>
</feature>
<dbReference type="AlphaFoldDB" id="A0A9P8HMY0"/>
<dbReference type="Proteomes" id="UP000826573">
    <property type="component" value="Unassembled WGS sequence"/>
</dbReference>
<feature type="transmembrane region" description="Helical" evidence="1">
    <location>
        <begin position="46"/>
        <end position="68"/>
    </location>
</feature>
<gene>
    <name evidence="4" type="ORF">TsFJ059_000907</name>
</gene>
<reference evidence="4 5" key="1">
    <citation type="submission" date="2021-08" db="EMBL/GenBank/DDBJ databases">
        <title>The highly contiguous genome resource for Trichoderma semiorbis FJ059, a fungal antagonistic to plant pathogens.</title>
        <authorList>
            <person name="Liu T."/>
        </authorList>
    </citation>
    <scope>NUCLEOTIDE SEQUENCE [LARGE SCALE GENOMIC DNA]</scope>
    <source>
        <strain evidence="4 5">FJ059</strain>
    </source>
</reference>
<feature type="domain" description="Cyanovirin-N" evidence="3">
    <location>
        <begin position="157"/>
        <end position="272"/>
    </location>
</feature>
<dbReference type="SUPFAM" id="SSF51322">
    <property type="entry name" value="Cyanovirin-N"/>
    <property type="match status" value="1"/>
</dbReference>
<dbReference type="InterPro" id="IPR011058">
    <property type="entry name" value="Cyanovirin-N"/>
</dbReference>
<dbReference type="EMBL" id="JAIMJC010000001">
    <property type="protein sequence ID" value="KAH0532180.1"/>
    <property type="molecule type" value="Genomic_DNA"/>
</dbReference>
<dbReference type="InterPro" id="IPR036673">
    <property type="entry name" value="Cyanovirin-N_sf"/>
</dbReference>
<sequence length="284" mass="30547">MVVRQLRILLFLFFAVCRTAASLSRTVLHSLLWTWGFSFPFYLPCFSRVISILFDDFCCFLFITVYLTNCHRKFISQEISLTNSGKSPYSTPIMQSLAVLFLALAGTSIAAPAQDQSVGQHVSEVQGQAAPVVELPGFNHLARNGTQKAVKVPAGAAFDGTCEQITLGGHGKVGMTTLDGLCRNSAGDWWKTSLNLNECIGNVGGKLVYQAGGGFDATCRPCTISNIHGGDNMNLKCNCLDDNKMPKFTALEIGSRVGNPLAVKLVDGRFVCGTNSGSFGPAFV</sequence>
<dbReference type="Pfam" id="PF08881">
    <property type="entry name" value="CVNH"/>
    <property type="match status" value="1"/>
</dbReference>
<evidence type="ECO:0000259" key="3">
    <source>
        <dbReference type="SMART" id="SM01111"/>
    </source>
</evidence>
<keyword evidence="5" id="KW-1185">Reference proteome</keyword>
<feature type="transmembrane region" description="Helical" evidence="1">
    <location>
        <begin position="89"/>
        <end position="111"/>
    </location>
</feature>
<evidence type="ECO:0000313" key="5">
    <source>
        <dbReference type="Proteomes" id="UP000826573"/>
    </source>
</evidence>